<dbReference type="InterPro" id="IPR013507">
    <property type="entry name" value="DNA_mismatch_S5_2-like"/>
</dbReference>
<protein>
    <submittedName>
        <fullName evidence="6">DNA mismatch repair protein MutL</fullName>
    </submittedName>
</protein>
<reference evidence="6" key="1">
    <citation type="submission" date="2013-08" db="EMBL/GenBank/DDBJ databases">
        <authorList>
            <person name="Mendez C."/>
            <person name="Richter M."/>
            <person name="Ferrer M."/>
            <person name="Sanchez J."/>
        </authorList>
    </citation>
    <scope>NUCLEOTIDE SEQUENCE</scope>
</reference>
<evidence type="ECO:0000259" key="5">
    <source>
        <dbReference type="SMART" id="SM01340"/>
    </source>
</evidence>
<keyword evidence="3" id="KW-0234">DNA repair</keyword>
<evidence type="ECO:0000256" key="4">
    <source>
        <dbReference type="SAM" id="MobiDB-lite"/>
    </source>
</evidence>
<name>T0ZD46_9ZZZZ</name>
<dbReference type="NCBIfam" id="TIGR00585">
    <property type="entry name" value="mutl"/>
    <property type="match status" value="1"/>
</dbReference>
<dbReference type="SUPFAM" id="SSF55874">
    <property type="entry name" value="ATPase domain of HSP90 chaperone/DNA topoisomerase II/histidine kinase"/>
    <property type="match status" value="1"/>
</dbReference>
<dbReference type="SUPFAM" id="SSF54211">
    <property type="entry name" value="Ribosomal protein S5 domain 2-like"/>
    <property type="match status" value="1"/>
</dbReference>
<dbReference type="Pfam" id="PF01119">
    <property type="entry name" value="DNA_mis_repair"/>
    <property type="match status" value="1"/>
</dbReference>
<keyword evidence="2" id="KW-0227">DNA damage</keyword>
<dbReference type="GO" id="GO:0016887">
    <property type="term" value="F:ATP hydrolysis activity"/>
    <property type="evidence" value="ECO:0007669"/>
    <property type="project" value="InterPro"/>
</dbReference>
<organism evidence="6">
    <name type="scientific">mine drainage metagenome</name>
    <dbReference type="NCBI Taxonomy" id="410659"/>
    <lineage>
        <taxon>unclassified sequences</taxon>
        <taxon>metagenomes</taxon>
        <taxon>ecological metagenomes</taxon>
    </lineage>
</organism>
<comment type="similarity">
    <text evidence="1">Belongs to the DNA mismatch repair MutL/HexB family.</text>
</comment>
<evidence type="ECO:0000256" key="2">
    <source>
        <dbReference type="ARBA" id="ARBA00022763"/>
    </source>
</evidence>
<accession>T0ZD46</accession>
<dbReference type="GO" id="GO:0006298">
    <property type="term" value="P:mismatch repair"/>
    <property type="evidence" value="ECO:0007669"/>
    <property type="project" value="InterPro"/>
</dbReference>
<dbReference type="GO" id="GO:0032300">
    <property type="term" value="C:mismatch repair complex"/>
    <property type="evidence" value="ECO:0007669"/>
    <property type="project" value="InterPro"/>
</dbReference>
<feature type="domain" description="DNA mismatch repair protein S5" evidence="5">
    <location>
        <begin position="99"/>
        <end position="218"/>
    </location>
</feature>
<feature type="compositionally biased region" description="Low complexity" evidence="4">
    <location>
        <begin position="249"/>
        <end position="263"/>
    </location>
</feature>
<dbReference type="AlphaFoldDB" id="T0ZD46"/>
<dbReference type="InterPro" id="IPR002099">
    <property type="entry name" value="MutL/Mlh/PMS"/>
</dbReference>
<dbReference type="EMBL" id="AUZY01013084">
    <property type="protein sequence ID" value="EQD26719.1"/>
    <property type="molecule type" value="Genomic_DNA"/>
</dbReference>
<dbReference type="InterPro" id="IPR038973">
    <property type="entry name" value="MutL/Mlh/Pms-like"/>
</dbReference>
<dbReference type="PANTHER" id="PTHR10073:SF12">
    <property type="entry name" value="DNA MISMATCH REPAIR PROTEIN MLH1"/>
    <property type="match status" value="1"/>
</dbReference>
<dbReference type="PANTHER" id="PTHR10073">
    <property type="entry name" value="DNA MISMATCH REPAIR PROTEIN MLH, PMS, MUTL"/>
    <property type="match status" value="1"/>
</dbReference>
<proteinExistence type="inferred from homology"/>
<feature type="region of interest" description="Disordered" evidence="4">
    <location>
        <begin position="1"/>
        <end position="30"/>
    </location>
</feature>
<evidence type="ECO:0000256" key="3">
    <source>
        <dbReference type="ARBA" id="ARBA00023204"/>
    </source>
</evidence>
<dbReference type="Gene3D" id="3.30.565.10">
    <property type="entry name" value="Histidine kinase-like ATPase, C-terminal domain"/>
    <property type="match status" value="1"/>
</dbReference>
<dbReference type="Gene3D" id="3.30.230.10">
    <property type="match status" value="1"/>
</dbReference>
<dbReference type="GO" id="GO:0030983">
    <property type="term" value="F:mismatched DNA binding"/>
    <property type="evidence" value="ECO:0007669"/>
    <property type="project" value="InterPro"/>
</dbReference>
<dbReference type="InterPro" id="IPR020568">
    <property type="entry name" value="Ribosomal_Su5_D2-typ_SF"/>
</dbReference>
<dbReference type="GO" id="GO:0140664">
    <property type="term" value="F:ATP-dependent DNA damage sensor activity"/>
    <property type="evidence" value="ECO:0007669"/>
    <property type="project" value="InterPro"/>
</dbReference>
<dbReference type="CDD" id="cd00782">
    <property type="entry name" value="MutL_Trans"/>
    <property type="match status" value="1"/>
</dbReference>
<feature type="region of interest" description="Disordered" evidence="4">
    <location>
        <begin position="220"/>
        <end position="263"/>
    </location>
</feature>
<sequence>MTTRALGEPHGDAVSVEGGSPPTIGSAARAPGTTVEVRDLFYRTPARRKFLRTPASEGLRTLQMLQRVYLAHPGIDLTFVQDGEVRFRLPPLPDLPAAAREVFPDALGEGAFPFQGSGGPGLWIEGVASPPSFSRGNADGIVLLVNGRPFSSRSLQEGIRYAYRELLPRGRYPVVVAHLRADPSRVDVNVHPTKREVRFEDEAALRDALQHLLHGALRDQPRTSGLSQGASGPLPFVLPEPSGDRSRARGAPLPLPLSLGGTA</sequence>
<evidence type="ECO:0000256" key="1">
    <source>
        <dbReference type="ARBA" id="ARBA00006082"/>
    </source>
</evidence>
<comment type="caution">
    <text evidence="6">The sequence shown here is derived from an EMBL/GenBank/DDBJ whole genome shotgun (WGS) entry which is preliminary data.</text>
</comment>
<gene>
    <name evidence="6" type="ORF">B1B_19481</name>
</gene>
<reference evidence="6" key="2">
    <citation type="journal article" date="2014" name="ISME J.">
        <title>Microbial stratification in low pH oxic and suboxic macroscopic growths along an acid mine drainage.</title>
        <authorList>
            <person name="Mendez-Garcia C."/>
            <person name="Mesa V."/>
            <person name="Sprenger R.R."/>
            <person name="Richter M."/>
            <person name="Diez M.S."/>
            <person name="Solano J."/>
            <person name="Bargiela R."/>
            <person name="Golyshina O.V."/>
            <person name="Manteca A."/>
            <person name="Ramos J.L."/>
            <person name="Gallego J.R."/>
            <person name="Llorente I."/>
            <person name="Martins Dos Santos V.A."/>
            <person name="Jensen O.N."/>
            <person name="Pelaez A.I."/>
            <person name="Sanchez J."/>
            <person name="Ferrer M."/>
        </authorList>
    </citation>
    <scope>NUCLEOTIDE SEQUENCE</scope>
</reference>
<dbReference type="InterPro" id="IPR014721">
    <property type="entry name" value="Ribsml_uS5_D2-typ_fold_subgr"/>
</dbReference>
<evidence type="ECO:0000313" key="6">
    <source>
        <dbReference type="EMBL" id="EQD26719.1"/>
    </source>
</evidence>
<feature type="non-terminal residue" evidence="6">
    <location>
        <position position="263"/>
    </location>
</feature>
<dbReference type="InterPro" id="IPR036890">
    <property type="entry name" value="HATPase_C_sf"/>
</dbReference>
<dbReference type="GO" id="GO:0005524">
    <property type="term" value="F:ATP binding"/>
    <property type="evidence" value="ECO:0007669"/>
    <property type="project" value="InterPro"/>
</dbReference>
<dbReference type="SMART" id="SM01340">
    <property type="entry name" value="DNA_mis_repair"/>
    <property type="match status" value="1"/>
</dbReference>